<comment type="caution">
    <text evidence="2">The sequence shown here is derived from an EMBL/GenBank/DDBJ whole genome shotgun (WGS) entry which is preliminary data.</text>
</comment>
<dbReference type="AlphaFoldDB" id="A0A6P0EPB0"/>
<reference evidence="2 4" key="1">
    <citation type="submission" date="2020-01" db="EMBL/GenBank/DDBJ databases">
        <title>the WGS Modestobacter muralis CPCC 204518.</title>
        <authorList>
            <person name="Jiang Z."/>
        </authorList>
    </citation>
    <scope>NUCLEOTIDE SEQUENCE [LARGE SCALE GENOMIC DNA]</scope>
    <source>
        <strain evidence="2 4">DSM 100205</strain>
    </source>
</reference>
<evidence type="ECO:0000256" key="1">
    <source>
        <dbReference type="SAM" id="MobiDB-lite"/>
    </source>
</evidence>
<dbReference type="Pfam" id="PF22564">
    <property type="entry name" value="HAAS"/>
    <property type="match status" value="1"/>
</dbReference>
<keyword evidence="4" id="KW-1185">Reference proteome</keyword>
<dbReference type="Proteomes" id="UP000471152">
    <property type="component" value="Unassembled WGS sequence"/>
</dbReference>
<dbReference type="Proteomes" id="UP000468828">
    <property type="component" value="Unassembled WGS sequence"/>
</dbReference>
<evidence type="ECO:0000313" key="4">
    <source>
        <dbReference type="Proteomes" id="UP000468828"/>
    </source>
</evidence>
<dbReference type="EMBL" id="JAAGWB010000013">
    <property type="protein sequence ID" value="NEN50229.1"/>
    <property type="molecule type" value="Genomic_DNA"/>
</dbReference>
<evidence type="ECO:0000313" key="5">
    <source>
        <dbReference type="Proteomes" id="UP000471152"/>
    </source>
</evidence>
<dbReference type="EMBL" id="JAAGWH010000013">
    <property type="protein sequence ID" value="NEK93462.1"/>
    <property type="molecule type" value="Genomic_DNA"/>
</dbReference>
<feature type="region of interest" description="Disordered" evidence="1">
    <location>
        <begin position="325"/>
        <end position="350"/>
    </location>
</feature>
<proteinExistence type="predicted"/>
<accession>A0A6P0EPB0</accession>
<dbReference type="RefSeq" id="WP_163609908.1">
    <property type="nucleotide sequence ID" value="NZ_JAAGWB010000013.1"/>
</dbReference>
<evidence type="ECO:0000313" key="3">
    <source>
        <dbReference type="EMBL" id="NEN50229.1"/>
    </source>
</evidence>
<evidence type="ECO:0000313" key="2">
    <source>
        <dbReference type="EMBL" id="NEK93462.1"/>
    </source>
</evidence>
<reference evidence="3 5" key="2">
    <citation type="submission" date="2020-02" db="EMBL/GenBank/DDBJ databases">
        <title>The WGS of Modestobacter muralis DSM 100205.</title>
        <authorList>
            <person name="Jiang Z."/>
        </authorList>
    </citation>
    <scope>NUCLEOTIDE SEQUENCE [LARGE SCALE GENOMIC DNA]</scope>
    <source>
        <strain evidence="3 5">DSM 100205</strain>
    </source>
</reference>
<protein>
    <submittedName>
        <fullName evidence="2">Uncharacterized protein</fullName>
    </submittedName>
</protein>
<organism evidence="2 4">
    <name type="scientific">Modestobacter muralis</name>
    <dbReference type="NCBI Taxonomy" id="1608614"/>
    <lineage>
        <taxon>Bacteria</taxon>
        <taxon>Bacillati</taxon>
        <taxon>Actinomycetota</taxon>
        <taxon>Actinomycetes</taxon>
        <taxon>Geodermatophilales</taxon>
        <taxon>Geodermatophilaceae</taxon>
        <taxon>Modestobacter</taxon>
    </lineage>
</organism>
<sequence>MTAPIAPGASQEARDYLADVERELADLPAEERAALLEDLEQHLAALAEEGDDCPVVIRLGSPAAYAEELRAAAGLPAQRNVRPSPRRDEVRRLLARVEAHPLTDEVRRLWGELRPAWWVLRGYLLIALPCALADQWDFPVPAPLGSRVLGLLLVGGAVAGSVALGRRQLSPSNTRLLTVGGSVLALLSFVVAVGGTQSPSYDVGYATPVVYDQAVGDFPLVSRYGPVTDVLPYAADGTPLQGVLLYDQDGRPLQVGFQEWWADGCSRVLRQPLAADGVPVPHAFPQTYVLDPTGGGLDDPALCDLVTDRPEVSLPVFPATVATPTAAAPTPAAPTDTVPVPAVPTGVPGD</sequence>
<gene>
    <name evidence="3" type="ORF">G3R41_04630</name>
    <name evidence="2" type="ORF">GCU67_04630</name>
</gene>
<name>A0A6P0EPB0_9ACTN</name>